<gene>
    <name evidence="2" type="ORF">HO173_010384</name>
</gene>
<comment type="caution">
    <text evidence="2">The sequence shown here is derived from an EMBL/GenBank/DDBJ whole genome shotgun (WGS) entry which is preliminary data.</text>
</comment>
<keyword evidence="1" id="KW-0812">Transmembrane</keyword>
<evidence type="ECO:0000256" key="1">
    <source>
        <dbReference type="SAM" id="Phobius"/>
    </source>
</evidence>
<evidence type="ECO:0000313" key="2">
    <source>
        <dbReference type="EMBL" id="KAF6231423.1"/>
    </source>
</evidence>
<keyword evidence="1" id="KW-1133">Transmembrane helix</keyword>
<dbReference type="OrthoDB" id="5086500at2759"/>
<keyword evidence="1" id="KW-0472">Membrane</keyword>
<organism evidence="2 3">
    <name type="scientific">Letharia columbiana</name>
    <dbReference type="NCBI Taxonomy" id="112416"/>
    <lineage>
        <taxon>Eukaryota</taxon>
        <taxon>Fungi</taxon>
        <taxon>Dikarya</taxon>
        <taxon>Ascomycota</taxon>
        <taxon>Pezizomycotina</taxon>
        <taxon>Lecanoromycetes</taxon>
        <taxon>OSLEUM clade</taxon>
        <taxon>Lecanoromycetidae</taxon>
        <taxon>Lecanorales</taxon>
        <taxon>Lecanorineae</taxon>
        <taxon>Parmeliaceae</taxon>
        <taxon>Letharia</taxon>
    </lineage>
</organism>
<protein>
    <submittedName>
        <fullName evidence="2">Uncharacterized protein</fullName>
    </submittedName>
</protein>
<feature type="transmembrane region" description="Helical" evidence="1">
    <location>
        <begin position="239"/>
        <end position="264"/>
    </location>
</feature>
<evidence type="ECO:0000313" key="3">
    <source>
        <dbReference type="Proteomes" id="UP000578531"/>
    </source>
</evidence>
<dbReference type="PANTHER" id="PTHR34414:SF1">
    <property type="entry name" value="SUBTILISIN-LIKE SERINE PROTEASE"/>
    <property type="match status" value="1"/>
</dbReference>
<dbReference type="EMBL" id="JACCJC010000057">
    <property type="protein sequence ID" value="KAF6231423.1"/>
    <property type="molecule type" value="Genomic_DNA"/>
</dbReference>
<dbReference type="RefSeq" id="XP_037160855.1">
    <property type="nucleotide sequence ID" value="XM_037312269.1"/>
</dbReference>
<dbReference type="Proteomes" id="UP000578531">
    <property type="component" value="Unassembled WGS sequence"/>
</dbReference>
<reference evidence="2 3" key="1">
    <citation type="journal article" date="2020" name="Genomics">
        <title>Complete, high-quality genomes from long-read metagenomic sequencing of two wolf lichen thalli reveals enigmatic genome architecture.</title>
        <authorList>
            <person name="McKenzie S.K."/>
            <person name="Walston R.F."/>
            <person name="Allen J.L."/>
        </authorList>
    </citation>
    <scope>NUCLEOTIDE SEQUENCE [LARGE SCALE GENOMIC DNA]</scope>
    <source>
        <strain evidence="2">WasteWater2</strain>
    </source>
</reference>
<dbReference type="Pfam" id="PF20246">
    <property type="entry name" value="DUF6601"/>
    <property type="match status" value="1"/>
</dbReference>
<dbReference type="GeneID" id="59292030"/>
<accession>A0A8H6L0Z3</accession>
<proteinExistence type="predicted"/>
<dbReference type="InterPro" id="IPR046536">
    <property type="entry name" value="DUF6601"/>
</dbReference>
<name>A0A8H6L0Z3_9LECA</name>
<sequence>MDVPFSSEVELNKQLELGAVAQDTNIRRSDGGSTSLPGQPRVALTESMGLKQYLDEEHSTTDLDTLAPKLWLVSTPRYWHISPLHHQAVRGRNIIVTENPQLHLVWYYDRIYIKPIPRYLLSYAFWKFLNTQPVELRRAITGFVRTYAYLVRYECDFRLATSNEHHLALIPKDDGSVSADGSDHITFERFARFIAAFQKLPDGSVSPRYRYGELRLSRLNMCARIFLRKLTFHHIDAQWGAYLGHFLAPLLSIFAVLSVALSAMQVELGVQGSLQYSLPKWTHFAYVSRWFSCLILVIIVITALFFSLLIAFMALHDIWFARSVLQQRRRAPAEISNGFKSGVV</sequence>
<dbReference type="PANTHER" id="PTHR34414">
    <property type="entry name" value="HET DOMAIN-CONTAINING PROTEIN-RELATED"/>
    <property type="match status" value="1"/>
</dbReference>
<dbReference type="AlphaFoldDB" id="A0A8H6L0Z3"/>
<feature type="transmembrane region" description="Helical" evidence="1">
    <location>
        <begin position="284"/>
        <end position="315"/>
    </location>
</feature>
<keyword evidence="3" id="KW-1185">Reference proteome</keyword>